<evidence type="ECO:0000313" key="4">
    <source>
        <dbReference type="EMBL" id="OEY89073.1"/>
    </source>
</evidence>
<sequence length="328" mass="37117">MLGLCLALMAASAWATTSTPQETTLRLLLLQPEGSIDLASAKVAIDRMIDPSIDPDATLREVDQWAAKARARFPAGASNKVKMNLLISTLYEPGPWNDHRPFGYDYTDPFGQDVKKGLLSHYFATRKGQCVIMPIAFLVIGQRLGLPLTMTTAPYHLIVKYGDEEQGQWTNFEATSALFHPDSGYEQAMSIPPEATRNDTFLRPFSQRETAALFATASLLPHYRERKQAERMFAASDLVLAVNPKDVNAMTFRGDAYYLLIEQRFKAKYPKAEQIPLELRAEYLDYSKQNLAWYEKAESLGWRQWGPAERQRYLHHFNNMKDKGQAGS</sequence>
<protein>
    <recommendedName>
        <fullName evidence="3">Protein SirB1 N-terminal domain-containing protein</fullName>
    </recommendedName>
</protein>
<dbReference type="Pfam" id="PF13369">
    <property type="entry name" value="Transglut_core2"/>
    <property type="match status" value="1"/>
</dbReference>
<feature type="signal peptide" evidence="2">
    <location>
        <begin position="1"/>
        <end position="15"/>
    </location>
</feature>
<keyword evidence="2" id="KW-0732">Signal</keyword>
<dbReference type="InterPro" id="IPR032698">
    <property type="entry name" value="SirB1_N"/>
</dbReference>
<reference evidence="4 5" key="1">
    <citation type="submission" date="2016-09" db="EMBL/GenBank/DDBJ databases">
        <authorList>
            <person name="Wen S.-F."/>
            <person name="Lo A.-C."/>
            <person name="Lin C.-J."/>
            <person name="Tseng T.-T."/>
        </authorList>
    </citation>
    <scope>NUCLEOTIDE SEQUENCE [LARGE SCALE GENOMIC DNA]</scope>
    <source>
        <strain evidence="4 5">12609</strain>
    </source>
</reference>
<evidence type="ECO:0000256" key="1">
    <source>
        <dbReference type="ARBA" id="ARBA00007100"/>
    </source>
</evidence>
<accession>A0AAX0HXY1</accession>
<dbReference type="Proteomes" id="UP000175852">
    <property type="component" value="Unassembled WGS sequence"/>
</dbReference>
<evidence type="ECO:0000256" key="2">
    <source>
        <dbReference type="SAM" id="SignalP"/>
    </source>
</evidence>
<feature type="domain" description="Protein SirB1 N-terminal" evidence="3">
    <location>
        <begin position="58"/>
        <end position="209"/>
    </location>
</feature>
<proteinExistence type="inferred from homology"/>
<name>A0AAX0HXY1_XANCG</name>
<organism evidence="4 5">
    <name type="scientific">Xanthomonas campestris pv. glycines</name>
    <dbReference type="NCBI Taxonomy" id="473421"/>
    <lineage>
        <taxon>Bacteria</taxon>
        <taxon>Pseudomonadati</taxon>
        <taxon>Pseudomonadota</taxon>
        <taxon>Gammaproteobacteria</taxon>
        <taxon>Lysobacterales</taxon>
        <taxon>Lysobacteraceae</taxon>
        <taxon>Xanthomonas</taxon>
    </lineage>
</organism>
<gene>
    <name evidence="4" type="ORF">BIY41_20535</name>
</gene>
<evidence type="ECO:0000259" key="3">
    <source>
        <dbReference type="Pfam" id="PF13369"/>
    </source>
</evidence>
<comment type="similarity">
    <text evidence="1">Belongs to the UPF0162 family.</text>
</comment>
<dbReference type="EMBL" id="MKCQ01000014">
    <property type="protein sequence ID" value="OEY89073.1"/>
    <property type="molecule type" value="Genomic_DNA"/>
</dbReference>
<comment type="caution">
    <text evidence="4">The sequence shown here is derived from an EMBL/GenBank/DDBJ whole genome shotgun (WGS) entry which is preliminary data.</text>
</comment>
<evidence type="ECO:0000313" key="5">
    <source>
        <dbReference type="Proteomes" id="UP000175852"/>
    </source>
</evidence>
<feature type="chain" id="PRO_5043477428" description="Protein SirB1 N-terminal domain-containing protein" evidence="2">
    <location>
        <begin position="16"/>
        <end position="328"/>
    </location>
</feature>
<dbReference type="AlphaFoldDB" id="A0AAX0HXY1"/>